<comment type="similarity">
    <text evidence="1">Belongs to the bacterial ribosomal protein bL9 family.</text>
</comment>
<proteinExistence type="inferred from homology"/>
<organism evidence="10 11">
    <name type="scientific">Candidatus Lloydbacteria bacterium RIFCSPLOWO2_01_FULL_50_20</name>
    <dbReference type="NCBI Taxonomy" id="1798665"/>
    <lineage>
        <taxon>Bacteria</taxon>
        <taxon>Candidatus Lloydiibacteriota</taxon>
    </lineage>
</organism>
<evidence type="ECO:0000259" key="9">
    <source>
        <dbReference type="Pfam" id="PF03948"/>
    </source>
</evidence>
<name>A0A1G2DLQ0_9BACT</name>
<evidence type="ECO:0000256" key="7">
    <source>
        <dbReference type="ARBA" id="ARBA00035456"/>
    </source>
</evidence>
<dbReference type="GO" id="GO:0006412">
    <property type="term" value="P:translation"/>
    <property type="evidence" value="ECO:0007669"/>
    <property type="project" value="InterPro"/>
</dbReference>
<keyword evidence="4 10" id="KW-0689">Ribosomal protein</keyword>
<sequence>MKVILLSDVKDVGKKYEIKDVKPGFARNFLFARGLGEAITKGTAKRVAELSKKREVERTRQEELLHKAFAGLKNAVITLTRSANEEGHLYAGVGREELAEELGKAVGASFSADHIALPKPIKTTGEFIVPVLLNGKEAEFKVVVEAEK</sequence>
<dbReference type="Pfam" id="PF01281">
    <property type="entry name" value="Ribosomal_L9_N"/>
    <property type="match status" value="1"/>
</dbReference>
<dbReference type="Proteomes" id="UP000178534">
    <property type="component" value="Unassembled WGS sequence"/>
</dbReference>
<dbReference type="Gene3D" id="3.10.430.100">
    <property type="entry name" value="Ribosomal protein L9, C-terminal domain"/>
    <property type="match status" value="1"/>
</dbReference>
<evidence type="ECO:0000313" key="11">
    <source>
        <dbReference type="Proteomes" id="UP000178534"/>
    </source>
</evidence>
<dbReference type="GO" id="GO:0005840">
    <property type="term" value="C:ribosome"/>
    <property type="evidence" value="ECO:0007669"/>
    <property type="project" value="UniProtKB-KW"/>
</dbReference>
<keyword evidence="5" id="KW-0687">Ribonucleoprotein</keyword>
<dbReference type="InterPro" id="IPR020069">
    <property type="entry name" value="Ribosomal_bL9_C"/>
</dbReference>
<dbReference type="GO" id="GO:0019843">
    <property type="term" value="F:rRNA binding"/>
    <property type="evidence" value="ECO:0007669"/>
    <property type="project" value="UniProtKB-KW"/>
</dbReference>
<protein>
    <recommendedName>
        <fullName evidence="6">Large ribosomal subunit protein bL9</fullName>
    </recommendedName>
    <alternativeName>
        <fullName evidence="7">50S ribosomal protein L9</fullName>
    </alternativeName>
</protein>
<feature type="domain" description="Ribosomal protein L9" evidence="8">
    <location>
        <begin position="1"/>
        <end position="46"/>
    </location>
</feature>
<dbReference type="SUPFAM" id="SSF55653">
    <property type="entry name" value="Ribosomal protein L9 C-domain"/>
    <property type="match status" value="1"/>
</dbReference>
<evidence type="ECO:0000256" key="5">
    <source>
        <dbReference type="ARBA" id="ARBA00023274"/>
    </source>
</evidence>
<dbReference type="AlphaFoldDB" id="A0A1G2DLQ0"/>
<dbReference type="InterPro" id="IPR036935">
    <property type="entry name" value="Ribosomal_bL9_N_sf"/>
</dbReference>
<evidence type="ECO:0000313" key="10">
    <source>
        <dbReference type="EMBL" id="OGZ13738.1"/>
    </source>
</evidence>
<dbReference type="InterPro" id="IPR036791">
    <property type="entry name" value="Ribosomal_bL9_C_sf"/>
</dbReference>
<dbReference type="InterPro" id="IPR020594">
    <property type="entry name" value="Ribosomal_bL9_bac/chp"/>
</dbReference>
<dbReference type="GO" id="GO:1990904">
    <property type="term" value="C:ribonucleoprotein complex"/>
    <property type="evidence" value="ECO:0007669"/>
    <property type="project" value="UniProtKB-KW"/>
</dbReference>
<evidence type="ECO:0000256" key="2">
    <source>
        <dbReference type="ARBA" id="ARBA00022730"/>
    </source>
</evidence>
<dbReference type="PANTHER" id="PTHR21368">
    <property type="entry name" value="50S RIBOSOMAL PROTEIN L9"/>
    <property type="match status" value="1"/>
</dbReference>
<dbReference type="GO" id="GO:0003735">
    <property type="term" value="F:structural constituent of ribosome"/>
    <property type="evidence" value="ECO:0007669"/>
    <property type="project" value="InterPro"/>
</dbReference>
<reference evidence="10 11" key="1">
    <citation type="journal article" date="2016" name="Nat. Commun.">
        <title>Thousands of microbial genomes shed light on interconnected biogeochemical processes in an aquifer system.</title>
        <authorList>
            <person name="Anantharaman K."/>
            <person name="Brown C.T."/>
            <person name="Hug L.A."/>
            <person name="Sharon I."/>
            <person name="Castelle C.J."/>
            <person name="Probst A.J."/>
            <person name="Thomas B.C."/>
            <person name="Singh A."/>
            <person name="Wilkins M.J."/>
            <person name="Karaoz U."/>
            <person name="Brodie E.L."/>
            <person name="Williams K.H."/>
            <person name="Hubbard S.S."/>
            <person name="Banfield J.F."/>
        </authorList>
    </citation>
    <scope>NUCLEOTIDE SEQUENCE [LARGE SCALE GENOMIC DNA]</scope>
</reference>
<dbReference type="SUPFAM" id="SSF55658">
    <property type="entry name" value="L9 N-domain-like"/>
    <property type="match status" value="1"/>
</dbReference>
<dbReference type="Gene3D" id="3.40.5.10">
    <property type="entry name" value="Ribosomal protein L9, N-terminal domain"/>
    <property type="match status" value="1"/>
</dbReference>
<dbReference type="NCBIfam" id="TIGR00158">
    <property type="entry name" value="L9"/>
    <property type="match status" value="1"/>
</dbReference>
<feature type="domain" description="Large ribosomal subunit protein bL9 C-terminal" evidence="9">
    <location>
        <begin position="72"/>
        <end position="145"/>
    </location>
</feature>
<evidence type="ECO:0000256" key="6">
    <source>
        <dbReference type="ARBA" id="ARBA00035292"/>
    </source>
</evidence>
<dbReference type="InterPro" id="IPR000244">
    <property type="entry name" value="Ribosomal_bL9"/>
</dbReference>
<evidence type="ECO:0000256" key="4">
    <source>
        <dbReference type="ARBA" id="ARBA00022980"/>
    </source>
</evidence>
<dbReference type="STRING" id="1798665.A2942_02075"/>
<dbReference type="InterPro" id="IPR009027">
    <property type="entry name" value="Ribosomal_bL9/RNase_H1_N"/>
</dbReference>
<comment type="caution">
    <text evidence="10">The sequence shown here is derived from an EMBL/GenBank/DDBJ whole genome shotgun (WGS) entry which is preliminary data.</text>
</comment>
<keyword evidence="3" id="KW-0694">RNA-binding</keyword>
<keyword evidence="2" id="KW-0699">rRNA-binding</keyword>
<dbReference type="Pfam" id="PF03948">
    <property type="entry name" value="Ribosomal_L9_C"/>
    <property type="match status" value="1"/>
</dbReference>
<evidence type="ECO:0000256" key="1">
    <source>
        <dbReference type="ARBA" id="ARBA00010605"/>
    </source>
</evidence>
<accession>A0A1G2DLQ0</accession>
<dbReference type="InterPro" id="IPR020070">
    <property type="entry name" value="Ribosomal_bL9_N"/>
</dbReference>
<gene>
    <name evidence="10" type="ORF">A2942_02075</name>
</gene>
<dbReference type="EMBL" id="MHLP01000004">
    <property type="protein sequence ID" value="OGZ13738.1"/>
    <property type="molecule type" value="Genomic_DNA"/>
</dbReference>
<evidence type="ECO:0000256" key="3">
    <source>
        <dbReference type="ARBA" id="ARBA00022884"/>
    </source>
</evidence>
<evidence type="ECO:0000259" key="8">
    <source>
        <dbReference type="Pfam" id="PF01281"/>
    </source>
</evidence>